<dbReference type="PROSITE" id="PS51192">
    <property type="entry name" value="HELICASE_ATP_BIND_1"/>
    <property type="match status" value="1"/>
</dbReference>
<feature type="domain" description="Helicase ATP-binding" evidence="3">
    <location>
        <begin position="51"/>
        <end position="226"/>
    </location>
</feature>
<dbReference type="GO" id="GO:0005634">
    <property type="term" value="C:nucleus"/>
    <property type="evidence" value="ECO:0007669"/>
    <property type="project" value="TreeGrafter"/>
</dbReference>
<dbReference type="GO" id="GO:0043138">
    <property type="term" value="F:3'-5' DNA helicase activity"/>
    <property type="evidence" value="ECO:0007669"/>
    <property type="project" value="TreeGrafter"/>
</dbReference>
<sequence length="479" mass="52085">MSAAAATGSRAPATPAHIPYQFFTTAGYALMRTILSARLPFDPHDFLLAWTALLLDGNHLLGITATGDGKSCMFYFALLIMQHFAGQQLKPAGWSWPDNPMVLVICPTKGIEEEQACIPALAINEDRLKEARLKGVDIWALARLVCILFISPEILASVGFATLLSAVGVQDRIVLACIDEAHLLLEWSRNFRKAFLQIGQLLSRLCPKARICALSATVLPGAVEKALCEALGVFWDDIQIMRRSNLRANLQFERRMLSSSLTGRSFPELRWIVLERRTAIIFVDSIRTGWRVAAHLCHLLPHLDAEERRRRIRLYNSLNTASHNEHTRQLLHGCPGTIAIATNALCVGFSPSGVDVVVMLDAKSLDEVMQKGGRANRVPGGTSVGKAILYSSKSARREAAAVVAADKDGQNSGSALTPATKKGRGTAPMDLHLARFITEPCVSIVIKTAYNNPRQQPCHCTTCGGRPISGVSGPCSCDG</sequence>
<dbReference type="PANTHER" id="PTHR13710">
    <property type="entry name" value="DNA HELICASE RECQ FAMILY MEMBER"/>
    <property type="match status" value="1"/>
</dbReference>
<feature type="region of interest" description="Disordered" evidence="2">
    <location>
        <begin position="403"/>
        <end position="423"/>
    </location>
</feature>
<comment type="similarity">
    <text evidence="1">Belongs to the helicase family. RecQ subfamily.</text>
</comment>
<dbReference type="Proteomes" id="UP000077266">
    <property type="component" value="Unassembled WGS sequence"/>
</dbReference>
<dbReference type="InterPro" id="IPR014001">
    <property type="entry name" value="Helicase_ATP-bd"/>
</dbReference>
<evidence type="ECO:0000313" key="5">
    <source>
        <dbReference type="Proteomes" id="UP000077266"/>
    </source>
</evidence>
<dbReference type="STRING" id="1314781.A0A165LN36"/>
<dbReference type="GO" id="GO:0005524">
    <property type="term" value="F:ATP binding"/>
    <property type="evidence" value="ECO:0007669"/>
    <property type="project" value="InterPro"/>
</dbReference>
<dbReference type="PANTHER" id="PTHR13710:SF108">
    <property type="entry name" value="ATP-DEPENDENT DNA HELICASE Q4"/>
    <property type="match status" value="1"/>
</dbReference>
<gene>
    <name evidence="4" type="ORF">EXIGLDRAFT_669595</name>
</gene>
<name>A0A165LN36_EXIGL</name>
<dbReference type="Pfam" id="PF00270">
    <property type="entry name" value="DEAD"/>
    <property type="match status" value="1"/>
</dbReference>
<evidence type="ECO:0000256" key="2">
    <source>
        <dbReference type="SAM" id="MobiDB-lite"/>
    </source>
</evidence>
<accession>A0A165LN36</accession>
<keyword evidence="5" id="KW-1185">Reference proteome</keyword>
<reference evidence="4 5" key="1">
    <citation type="journal article" date="2016" name="Mol. Biol. Evol.">
        <title>Comparative Genomics of Early-Diverging Mushroom-Forming Fungi Provides Insights into the Origins of Lignocellulose Decay Capabilities.</title>
        <authorList>
            <person name="Nagy L.G."/>
            <person name="Riley R."/>
            <person name="Tritt A."/>
            <person name="Adam C."/>
            <person name="Daum C."/>
            <person name="Floudas D."/>
            <person name="Sun H."/>
            <person name="Yadav J.S."/>
            <person name="Pangilinan J."/>
            <person name="Larsson K.H."/>
            <person name="Matsuura K."/>
            <person name="Barry K."/>
            <person name="Labutti K."/>
            <person name="Kuo R."/>
            <person name="Ohm R.A."/>
            <person name="Bhattacharya S.S."/>
            <person name="Shirouzu T."/>
            <person name="Yoshinaga Y."/>
            <person name="Martin F.M."/>
            <person name="Grigoriev I.V."/>
            <person name="Hibbett D.S."/>
        </authorList>
    </citation>
    <scope>NUCLEOTIDE SEQUENCE [LARGE SCALE GENOMIC DNA]</scope>
    <source>
        <strain evidence="4 5">HHB12029</strain>
    </source>
</reference>
<dbReference type="GO" id="GO:0003676">
    <property type="term" value="F:nucleic acid binding"/>
    <property type="evidence" value="ECO:0007669"/>
    <property type="project" value="InterPro"/>
</dbReference>
<protein>
    <recommendedName>
        <fullName evidence="3">Helicase ATP-binding domain-containing protein</fullName>
    </recommendedName>
</protein>
<proteinExistence type="inferred from homology"/>
<dbReference type="GO" id="GO:0005737">
    <property type="term" value="C:cytoplasm"/>
    <property type="evidence" value="ECO:0007669"/>
    <property type="project" value="TreeGrafter"/>
</dbReference>
<evidence type="ECO:0000313" key="4">
    <source>
        <dbReference type="EMBL" id="KZV98082.1"/>
    </source>
</evidence>
<evidence type="ECO:0000256" key="1">
    <source>
        <dbReference type="ARBA" id="ARBA00005446"/>
    </source>
</evidence>
<organism evidence="4 5">
    <name type="scientific">Exidia glandulosa HHB12029</name>
    <dbReference type="NCBI Taxonomy" id="1314781"/>
    <lineage>
        <taxon>Eukaryota</taxon>
        <taxon>Fungi</taxon>
        <taxon>Dikarya</taxon>
        <taxon>Basidiomycota</taxon>
        <taxon>Agaricomycotina</taxon>
        <taxon>Agaricomycetes</taxon>
        <taxon>Auriculariales</taxon>
        <taxon>Exidiaceae</taxon>
        <taxon>Exidia</taxon>
    </lineage>
</organism>
<dbReference type="InterPro" id="IPR011545">
    <property type="entry name" value="DEAD/DEAH_box_helicase_dom"/>
</dbReference>
<dbReference type="AlphaFoldDB" id="A0A165LN36"/>
<dbReference type="InterPro" id="IPR027417">
    <property type="entry name" value="P-loop_NTPase"/>
</dbReference>
<dbReference type="OrthoDB" id="3269685at2759"/>
<feature type="non-terminal residue" evidence="4">
    <location>
        <position position="479"/>
    </location>
</feature>
<evidence type="ECO:0000259" key="3">
    <source>
        <dbReference type="PROSITE" id="PS51192"/>
    </source>
</evidence>
<dbReference type="GO" id="GO:0005694">
    <property type="term" value="C:chromosome"/>
    <property type="evidence" value="ECO:0007669"/>
    <property type="project" value="TreeGrafter"/>
</dbReference>
<dbReference type="GO" id="GO:0000724">
    <property type="term" value="P:double-strand break repair via homologous recombination"/>
    <property type="evidence" value="ECO:0007669"/>
    <property type="project" value="TreeGrafter"/>
</dbReference>
<dbReference type="InParanoid" id="A0A165LN36"/>
<dbReference type="GO" id="GO:0009378">
    <property type="term" value="F:four-way junction helicase activity"/>
    <property type="evidence" value="ECO:0007669"/>
    <property type="project" value="TreeGrafter"/>
</dbReference>
<dbReference type="EMBL" id="KV425922">
    <property type="protein sequence ID" value="KZV98082.1"/>
    <property type="molecule type" value="Genomic_DNA"/>
</dbReference>
<dbReference type="SUPFAM" id="SSF52540">
    <property type="entry name" value="P-loop containing nucleoside triphosphate hydrolases"/>
    <property type="match status" value="1"/>
</dbReference>
<dbReference type="Gene3D" id="3.40.50.300">
    <property type="entry name" value="P-loop containing nucleotide triphosphate hydrolases"/>
    <property type="match status" value="2"/>
</dbReference>